<proteinExistence type="predicted"/>
<dbReference type="EMBL" id="MHLI01000005">
    <property type="protein sequence ID" value="OGZ06045.1"/>
    <property type="molecule type" value="Genomic_DNA"/>
</dbReference>
<sequence length="278" mass="32058">MILHPRTFNIVMVLAPLLFLGASIGAQLRYDAVLMEHFNLREPMHRFIMPAPVVRYFAFGFENILADYYWVSAIQDLNKWDRRDTYYPEYFRIIATLDPKFEYPYTFAALTIPSKKNPESLTWLADISERGMVALPSSWQIPFYTGLEFHTVGRLYERAAYYLGIASAIESSPEAARTAYGLFLLHSSTDYERSRALFTAIYETTDSQETKKIAQERIILLDFIEAVDRASELYKDRHLIYPESLEVLASDGLIQVPPDLIKRFPIEIDLQTGKASLL</sequence>
<name>A0A1G2CXF4_9BACT</name>
<protein>
    <submittedName>
        <fullName evidence="1">Uncharacterized protein</fullName>
    </submittedName>
</protein>
<accession>A0A1G2CXF4</accession>
<organism evidence="1 2">
    <name type="scientific">Candidatus Lloydbacteria bacterium RIFCSPHIGHO2_01_FULL_49_22</name>
    <dbReference type="NCBI Taxonomy" id="1798658"/>
    <lineage>
        <taxon>Bacteria</taxon>
        <taxon>Candidatus Lloydiibacteriota</taxon>
    </lineage>
</organism>
<dbReference type="AlphaFoldDB" id="A0A1G2CXF4"/>
<reference evidence="1 2" key="1">
    <citation type="journal article" date="2016" name="Nat. Commun.">
        <title>Thousands of microbial genomes shed light on interconnected biogeochemical processes in an aquifer system.</title>
        <authorList>
            <person name="Anantharaman K."/>
            <person name="Brown C.T."/>
            <person name="Hug L.A."/>
            <person name="Sharon I."/>
            <person name="Castelle C.J."/>
            <person name="Probst A.J."/>
            <person name="Thomas B.C."/>
            <person name="Singh A."/>
            <person name="Wilkins M.J."/>
            <person name="Karaoz U."/>
            <person name="Brodie E.L."/>
            <person name="Williams K.H."/>
            <person name="Hubbard S.S."/>
            <person name="Banfield J.F."/>
        </authorList>
    </citation>
    <scope>NUCLEOTIDE SEQUENCE [LARGE SCALE GENOMIC DNA]</scope>
</reference>
<evidence type="ECO:0000313" key="2">
    <source>
        <dbReference type="Proteomes" id="UP000177122"/>
    </source>
</evidence>
<dbReference type="Proteomes" id="UP000177122">
    <property type="component" value="Unassembled WGS sequence"/>
</dbReference>
<gene>
    <name evidence="1" type="ORF">A2845_01330</name>
</gene>
<evidence type="ECO:0000313" key="1">
    <source>
        <dbReference type="EMBL" id="OGZ06045.1"/>
    </source>
</evidence>
<comment type="caution">
    <text evidence="1">The sequence shown here is derived from an EMBL/GenBank/DDBJ whole genome shotgun (WGS) entry which is preliminary data.</text>
</comment>